<dbReference type="SMR" id="Q2RY06"/>
<dbReference type="Proteomes" id="UP000001929">
    <property type="component" value="Chromosome"/>
</dbReference>
<dbReference type="HOGENOM" id="CLU_496852_0_0_5"/>
<evidence type="ECO:0000313" key="3">
    <source>
        <dbReference type="EMBL" id="ABC20989.1"/>
    </source>
</evidence>
<feature type="domain" description="CRISPR type III-associated protein" evidence="2">
    <location>
        <begin position="19"/>
        <end position="222"/>
    </location>
</feature>
<evidence type="ECO:0000256" key="1">
    <source>
        <dbReference type="ARBA" id="ARBA00023118"/>
    </source>
</evidence>
<dbReference type="DNASU" id="3833875"/>
<feature type="domain" description="CRISPR type III-associated protein" evidence="2">
    <location>
        <begin position="322"/>
        <end position="482"/>
    </location>
</feature>
<dbReference type="eggNOG" id="COG1337">
    <property type="taxonomic scope" value="Bacteria"/>
</dbReference>
<reference evidence="3 4" key="1">
    <citation type="journal article" date="2011" name="Stand. Genomic Sci.">
        <title>Complete genome sequence of Rhodospirillum rubrum type strain (S1).</title>
        <authorList>
            <person name="Munk A.C."/>
            <person name="Copeland A."/>
            <person name="Lucas S."/>
            <person name="Lapidus A."/>
            <person name="Del Rio T.G."/>
            <person name="Barry K."/>
            <person name="Detter J.C."/>
            <person name="Hammon N."/>
            <person name="Israni S."/>
            <person name="Pitluck S."/>
            <person name="Brettin T."/>
            <person name="Bruce D."/>
            <person name="Han C."/>
            <person name="Tapia R."/>
            <person name="Gilna P."/>
            <person name="Schmutz J."/>
            <person name="Larimer F."/>
            <person name="Land M."/>
            <person name="Kyrpides N.C."/>
            <person name="Mavromatis K."/>
            <person name="Richardson P."/>
            <person name="Rohde M."/>
            <person name="Goker M."/>
            <person name="Klenk H.P."/>
            <person name="Zhang Y."/>
            <person name="Roberts G.P."/>
            <person name="Reslewic S."/>
            <person name="Schwartz D.C."/>
        </authorList>
    </citation>
    <scope>NUCLEOTIDE SEQUENCE [LARGE SCALE GENOMIC DNA]</scope>
    <source>
        <strain evidence="4">ATCC 11170 / ATH 1.1.1 / DSM 467 / LMG 4362 / NCIMB 8255 / S1</strain>
    </source>
</reference>
<keyword evidence="1" id="KW-0051">Antiviral defense</keyword>
<protein>
    <recommendedName>
        <fullName evidence="2">CRISPR type III-associated protein domain-containing protein</fullName>
    </recommendedName>
</protein>
<evidence type="ECO:0000313" key="4">
    <source>
        <dbReference type="Proteomes" id="UP000001929"/>
    </source>
</evidence>
<dbReference type="Pfam" id="PF03787">
    <property type="entry name" value="RAMPs"/>
    <property type="match status" value="2"/>
</dbReference>
<dbReference type="KEGG" id="rru:Rru_A0184"/>
<dbReference type="RefSeq" id="WP_011387943.1">
    <property type="nucleotide sequence ID" value="NC_007643.1"/>
</dbReference>
<dbReference type="PANTHER" id="PTHR35579:SF3">
    <property type="entry name" value="CRISPR SYSTEM CMS ENDORIBONUCLEASE CSM3"/>
    <property type="match status" value="1"/>
</dbReference>
<dbReference type="EMBL" id="CP000230">
    <property type="protein sequence ID" value="ABC20989.1"/>
    <property type="molecule type" value="Genomic_DNA"/>
</dbReference>
<gene>
    <name evidence="3" type="ordered locus">Rru_A0184</name>
</gene>
<dbReference type="PATRIC" id="fig|269796.9.peg.238"/>
<accession>Q2RY06</accession>
<dbReference type="CDD" id="cd09726">
    <property type="entry name" value="RAMP_I_III"/>
    <property type="match status" value="1"/>
</dbReference>
<keyword evidence="4" id="KW-1185">Reference proteome</keyword>
<dbReference type="PANTHER" id="PTHR35579">
    <property type="entry name" value="CRISPR SYSTEM CMS ENDORIBONUCLEASE CSM3"/>
    <property type="match status" value="1"/>
</dbReference>
<dbReference type="AlphaFoldDB" id="Q2RY06"/>
<dbReference type="InterPro" id="IPR052216">
    <property type="entry name" value="CRISPR_Csm3_endoribonuclease"/>
</dbReference>
<dbReference type="STRING" id="269796.Rru_A0184"/>
<organism evidence="3 4">
    <name type="scientific">Rhodospirillum rubrum (strain ATCC 11170 / ATH 1.1.1 / DSM 467 / LMG 4362 / NCIMB 8255 / S1)</name>
    <dbReference type="NCBI Taxonomy" id="269796"/>
    <lineage>
        <taxon>Bacteria</taxon>
        <taxon>Pseudomonadati</taxon>
        <taxon>Pseudomonadota</taxon>
        <taxon>Alphaproteobacteria</taxon>
        <taxon>Rhodospirillales</taxon>
        <taxon>Rhodospirillaceae</taxon>
        <taxon>Rhodospirillum</taxon>
    </lineage>
</organism>
<evidence type="ECO:0000259" key="2">
    <source>
        <dbReference type="Pfam" id="PF03787"/>
    </source>
</evidence>
<sequence length="548" mass="59076">MSASLQTADRVRRWRIEGELTTRTPLHMGSGSFEARQELRRAPQTDDIAKAKAVLLDSDQRPCLTGSGLKGAMLAWANAYLPDPERDRLLFGCEPDGDGKGQGGRLEFQTAFLSQNKENTSPSSSPTPFWMSDRRTDVDTGVRINRASGTALDKHLFYKEVVAPGTAFRMVLDLDLPACCTDKGHALVNRVLALLEAFNLSDDDRVPPLTLGAMTGRGHGRFAWRLTNLSRVTDASARTWIDKGAPGTWAAALTPVPDKGPWQTTAKATLEVVQSPATLVCEVTLTFDHRFLISEPARVVTEDEARTRSGKTRTAGIMPKVDGKGNAVLPTASIKGVLRSRAERILATLTGDASAFEHAPGRGPAGQDNPAADMMTDRCLPTSRLFGAASWRAALDVEPFRPLSGHTTVAHQELVAIDRFTGGVSGSAKYDIDAFHRPQFKGRLRLNLRRSRLEDVGLLVLLLRDLAEGDLSFGYGGTKGYGGTQAMVTVQVRGTTAGTQALPLPEETGGAGIDTPVSWSSIQDSALASPLREAVAAFRRLYCKGEAV</sequence>
<dbReference type="GO" id="GO:0051607">
    <property type="term" value="P:defense response to virus"/>
    <property type="evidence" value="ECO:0007669"/>
    <property type="project" value="UniProtKB-KW"/>
</dbReference>
<name>Q2RY06_RHORT</name>
<dbReference type="EnsemblBacteria" id="ABC20989">
    <property type="protein sequence ID" value="ABC20989"/>
    <property type="gene ID" value="Rru_A0184"/>
</dbReference>
<dbReference type="InterPro" id="IPR005537">
    <property type="entry name" value="RAMP_III_fam"/>
</dbReference>
<proteinExistence type="predicted"/>